<comment type="caution">
    <text evidence="1">The sequence shown here is derived from an EMBL/GenBank/DDBJ whole genome shotgun (WGS) entry which is preliminary data.</text>
</comment>
<accession>A0ABV1JEY0</accession>
<proteinExistence type="predicted"/>
<reference evidence="1 2" key="1">
    <citation type="submission" date="2024-04" db="EMBL/GenBank/DDBJ databases">
        <title>Human intestinal bacterial collection.</title>
        <authorList>
            <person name="Pauvert C."/>
            <person name="Hitch T.C.A."/>
            <person name="Clavel T."/>
        </authorList>
    </citation>
    <scope>NUCLEOTIDE SEQUENCE [LARGE SCALE GENOMIC DNA]</scope>
    <source>
        <strain evidence="1 2">CLA-KB-H42</strain>
    </source>
</reference>
<protein>
    <submittedName>
        <fullName evidence="1">Uncharacterized protein</fullName>
    </submittedName>
</protein>
<dbReference type="EMBL" id="JBBNOP010000010">
    <property type="protein sequence ID" value="MEQ3363640.1"/>
    <property type="molecule type" value="Genomic_DNA"/>
</dbReference>
<dbReference type="Proteomes" id="UP001487305">
    <property type="component" value="Unassembled WGS sequence"/>
</dbReference>
<keyword evidence="2" id="KW-1185">Reference proteome</keyword>
<evidence type="ECO:0000313" key="1">
    <source>
        <dbReference type="EMBL" id="MEQ3363640.1"/>
    </source>
</evidence>
<sequence length="79" mass="8757">MLEAKPYLIESACTEAFEIAVGKEVATRIQTEPCSGKPFSCVLEKLERLLLKQERLTARQSDVIELNTADAKVVHVVTP</sequence>
<name>A0ABV1JEY0_9ACTN</name>
<gene>
    <name evidence="1" type="ORF">AAA083_11710</name>
</gene>
<organism evidence="1 2">
    <name type="scientific">Raoultibacter massiliensis</name>
    <dbReference type="NCBI Taxonomy" id="1852371"/>
    <lineage>
        <taxon>Bacteria</taxon>
        <taxon>Bacillati</taxon>
        <taxon>Actinomycetota</taxon>
        <taxon>Coriobacteriia</taxon>
        <taxon>Eggerthellales</taxon>
        <taxon>Eggerthellaceae</taxon>
        <taxon>Raoultibacter</taxon>
    </lineage>
</organism>
<evidence type="ECO:0000313" key="2">
    <source>
        <dbReference type="Proteomes" id="UP001487305"/>
    </source>
</evidence>